<evidence type="ECO:0000313" key="2">
    <source>
        <dbReference type="EMBL" id="MBO1110046.1"/>
    </source>
</evidence>
<evidence type="ECO:0000256" key="1">
    <source>
        <dbReference type="SAM" id="MobiDB-lite"/>
    </source>
</evidence>
<dbReference type="RefSeq" id="WP_207542923.1">
    <property type="nucleotide sequence ID" value="NZ_JAFNAA010000235.1"/>
</dbReference>
<reference evidence="2" key="1">
    <citation type="submission" date="2021-03" db="EMBL/GenBank/DDBJ databases">
        <title>Plesiomonas shigelloides zfcc0051, isolated from zebrafish feces.</title>
        <authorList>
            <person name="Vanderhoek Z."/>
            <person name="Gaulke C."/>
        </authorList>
    </citation>
    <scope>NUCLEOTIDE SEQUENCE</scope>
    <source>
        <strain evidence="2">Zfcc0051</strain>
    </source>
</reference>
<name>A0A8I1WAV9_PLESH</name>
<dbReference type="EMBL" id="JAFNAA010000235">
    <property type="protein sequence ID" value="MBO1110046.1"/>
    <property type="molecule type" value="Genomic_DNA"/>
</dbReference>
<accession>A0A8I1WAV9</accession>
<evidence type="ECO:0000313" key="3">
    <source>
        <dbReference type="Proteomes" id="UP000664658"/>
    </source>
</evidence>
<protein>
    <submittedName>
        <fullName evidence="2">Uncharacterized protein</fullName>
    </submittedName>
</protein>
<organism evidence="2 3">
    <name type="scientific">Plesiomonas shigelloides</name>
    <name type="common">Aeromonas shigelloides</name>
    <dbReference type="NCBI Taxonomy" id="703"/>
    <lineage>
        <taxon>Bacteria</taxon>
        <taxon>Pseudomonadati</taxon>
        <taxon>Pseudomonadota</taxon>
        <taxon>Gammaproteobacteria</taxon>
        <taxon>Enterobacterales</taxon>
        <taxon>Enterobacteriaceae</taxon>
        <taxon>Plesiomonas</taxon>
    </lineage>
</organism>
<sequence>MSAAQIKAGDQGATQAELDARKPFDNKVDRELNQVAVCKPVEGEVIPAAPAKPSANQAGIPRDASDAAYTDTIRETHRIGKSAVTYANGAVSEHA</sequence>
<proteinExistence type="predicted"/>
<comment type="caution">
    <text evidence="2">The sequence shown here is derived from an EMBL/GenBank/DDBJ whole genome shotgun (WGS) entry which is preliminary data.</text>
</comment>
<gene>
    <name evidence="2" type="ORF">J2R62_18120</name>
</gene>
<feature type="non-terminal residue" evidence="2">
    <location>
        <position position="95"/>
    </location>
</feature>
<dbReference type="AlphaFoldDB" id="A0A8I1WAV9"/>
<dbReference type="Proteomes" id="UP000664658">
    <property type="component" value="Unassembled WGS sequence"/>
</dbReference>
<feature type="region of interest" description="Disordered" evidence="1">
    <location>
        <begin position="1"/>
        <end position="25"/>
    </location>
</feature>